<dbReference type="Proteomes" id="UP000594638">
    <property type="component" value="Unassembled WGS sequence"/>
</dbReference>
<protein>
    <submittedName>
        <fullName evidence="2">Uncharacterized protein</fullName>
    </submittedName>
</protein>
<sequence>MLMEKAKTEIFKKLNQWSIVAKLGPANKKNINMEKEKPPAVSDMKIKTINVLRFIVPARYPSLRSLVCVMALIYNYATLMCPHNCKPFLVIEKSAPASGNIYSSRVPWSFHLQNPGQTTASVSSNSSTSATGATETAHSLQRVGESLKRGRKEKVYGAGSMEALQRNTIATDKTEAPSASENPIKKREIWELKELFSASDQSTSTKEWSQSEFRTMLMEKAKTKILEKLNQWSIAAELGPTNKKTINVEEEKPSAVNDN</sequence>
<feature type="region of interest" description="Disordered" evidence="1">
    <location>
        <begin position="240"/>
        <end position="259"/>
    </location>
</feature>
<evidence type="ECO:0000313" key="3">
    <source>
        <dbReference type="Proteomes" id="UP000594638"/>
    </source>
</evidence>
<feature type="region of interest" description="Disordered" evidence="1">
    <location>
        <begin position="117"/>
        <end position="152"/>
    </location>
</feature>
<accession>A0A8S0UAF0</accession>
<reference evidence="2 3" key="1">
    <citation type="submission" date="2019-12" db="EMBL/GenBank/DDBJ databases">
        <authorList>
            <person name="Alioto T."/>
            <person name="Alioto T."/>
            <person name="Gomez Garrido J."/>
        </authorList>
    </citation>
    <scope>NUCLEOTIDE SEQUENCE [LARGE SCALE GENOMIC DNA]</scope>
</reference>
<keyword evidence="3" id="KW-1185">Reference proteome</keyword>
<feature type="compositionally biased region" description="Low complexity" evidence="1">
    <location>
        <begin position="118"/>
        <end position="139"/>
    </location>
</feature>
<evidence type="ECO:0000313" key="2">
    <source>
        <dbReference type="EMBL" id="CAA3016343.1"/>
    </source>
</evidence>
<dbReference type="EMBL" id="CACTIH010007609">
    <property type="protein sequence ID" value="CAA3016343.1"/>
    <property type="molecule type" value="Genomic_DNA"/>
</dbReference>
<comment type="caution">
    <text evidence="2">The sequence shown here is derived from an EMBL/GenBank/DDBJ whole genome shotgun (WGS) entry which is preliminary data.</text>
</comment>
<organism evidence="2 3">
    <name type="scientific">Olea europaea subsp. europaea</name>
    <dbReference type="NCBI Taxonomy" id="158383"/>
    <lineage>
        <taxon>Eukaryota</taxon>
        <taxon>Viridiplantae</taxon>
        <taxon>Streptophyta</taxon>
        <taxon>Embryophyta</taxon>
        <taxon>Tracheophyta</taxon>
        <taxon>Spermatophyta</taxon>
        <taxon>Magnoliopsida</taxon>
        <taxon>eudicotyledons</taxon>
        <taxon>Gunneridae</taxon>
        <taxon>Pentapetalae</taxon>
        <taxon>asterids</taxon>
        <taxon>lamiids</taxon>
        <taxon>Lamiales</taxon>
        <taxon>Oleaceae</taxon>
        <taxon>Oleeae</taxon>
        <taxon>Olea</taxon>
    </lineage>
</organism>
<gene>
    <name evidence="2" type="ORF">OLEA9_A043429</name>
</gene>
<dbReference type="AlphaFoldDB" id="A0A8S0UAF0"/>
<dbReference type="Gramene" id="OE9A043429T1">
    <property type="protein sequence ID" value="OE9A043429C1"/>
    <property type="gene ID" value="OE9A043429"/>
</dbReference>
<proteinExistence type="predicted"/>
<name>A0A8S0UAF0_OLEEU</name>
<evidence type="ECO:0000256" key="1">
    <source>
        <dbReference type="SAM" id="MobiDB-lite"/>
    </source>
</evidence>